<reference evidence="2 3" key="1">
    <citation type="submission" date="2019-10" db="EMBL/GenBank/DDBJ databases">
        <authorList>
            <person name="Palmer J.M."/>
        </authorList>
    </citation>
    <scope>NUCLEOTIDE SEQUENCE [LARGE SCALE GENOMIC DNA]</scope>
    <source>
        <strain evidence="2 3">TWF718</strain>
    </source>
</reference>
<dbReference type="Proteomes" id="UP001313282">
    <property type="component" value="Unassembled WGS sequence"/>
</dbReference>
<comment type="caution">
    <text evidence="2">The sequence shown here is derived from an EMBL/GenBank/DDBJ whole genome shotgun (WGS) entry which is preliminary data.</text>
</comment>
<gene>
    <name evidence="2" type="ORF">TWF718_003307</name>
</gene>
<dbReference type="EMBL" id="JAVHNR010000012">
    <property type="protein sequence ID" value="KAK6329878.1"/>
    <property type="molecule type" value="Genomic_DNA"/>
</dbReference>
<dbReference type="AlphaFoldDB" id="A0AAN8R7S2"/>
<keyword evidence="3" id="KW-1185">Reference proteome</keyword>
<evidence type="ECO:0000313" key="2">
    <source>
        <dbReference type="EMBL" id="KAK6329878.1"/>
    </source>
</evidence>
<feature type="region of interest" description="Disordered" evidence="1">
    <location>
        <begin position="70"/>
        <end position="100"/>
    </location>
</feature>
<sequence length="266" mass="30894">MQLLKSLLCFKAHPPAPGTATGTAGGQYHERVSILDFLRIGRKRPVFNLRIWEPPQPVPRSLRASVFTKRSPPSQIDPIETIPEHLVPPAPTPSRVSEKDHNVDRNETYVLAHPFVGTTQDELLVFNLGDCHLLDVNHPDYLTISLLDNRNLAELEISISRYSRKVIFNQQNPNETWKKEHVFQLEDLFVDGQVNEIQVWTEQRLTSDHYVWYEYVVRTPRQVVATEIMCFSRSPKVRFLQIFEKSDPPMLRQSHIEVSHYNHLEE</sequence>
<accession>A0AAN8R7S2</accession>
<organism evidence="2 3">
    <name type="scientific">Orbilia javanica</name>
    <dbReference type="NCBI Taxonomy" id="47235"/>
    <lineage>
        <taxon>Eukaryota</taxon>
        <taxon>Fungi</taxon>
        <taxon>Dikarya</taxon>
        <taxon>Ascomycota</taxon>
        <taxon>Pezizomycotina</taxon>
        <taxon>Orbiliomycetes</taxon>
        <taxon>Orbiliales</taxon>
        <taxon>Orbiliaceae</taxon>
        <taxon>Orbilia</taxon>
    </lineage>
</organism>
<name>A0AAN8R7S2_9PEZI</name>
<protein>
    <submittedName>
        <fullName evidence="2">Uncharacterized protein</fullName>
    </submittedName>
</protein>
<evidence type="ECO:0000313" key="3">
    <source>
        <dbReference type="Proteomes" id="UP001313282"/>
    </source>
</evidence>
<evidence type="ECO:0000256" key="1">
    <source>
        <dbReference type="SAM" id="MobiDB-lite"/>
    </source>
</evidence>
<proteinExistence type="predicted"/>